<keyword evidence="1" id="KW-1133">Transmembrane helix</keyword>
<dbReference type="Proteomes" id="UP000182649">
    <property type="component" value="Unassembled WGS sequence"/>
</dbReference>
<dbReference type="NCBIfam" id="NF033894">
    <property type="entry name" value="Eex_IncN"/>
    <property type="match status" value="1"/>
</dbReference>
<evidence type="ECO:0000313" key="2">
    <source>
        <dbReference type="EMBL" id="PTQ81499.1"/>
    </source>
</evidence>
<dbReference type="EMBL" id="QAOK01000009">
    <property type="protein sequence ID" value="PTQ81499.1"/>
    <property type="molecule type" value="Genomic_DNA"/>
</dbReference>
<reference evidence="2 5" key="2">
    <citation type="submission" date="2018-04" db="EMBL/GenBank/DDBJ databases">
        <title>Active sludge and wastewater microbial communities from Klosterneuburg, Austria.</title>
        <authorList>
            <person name="Wagner M."/>
        </authorList>
    </citation>
    <scope>NUCLEOTIDE SEQUENCE [LARGE SCALE GENOMIC DNA]</scope>
    <source>
        <strain evidence="2 5">Nl12</strain>
    </source>
</reference>
<dbReference type="Proteomes" id="UP000244152">
    <property type="component" value="Unassembled WGS sequence"/>
</dbReference>
<sequence>MREKTTIVSVGVSGLVIAMLAGCGTRPAQEDVRSIDWYESHATERTEKLKDCMTNPRTLDATPDCVNASRAENNIKATTKWATPDEGVRTEPSIGN</sequence>
<keyword evidence="1" id="KW-0812">Transmembrane</keyword>
<organism evidence="3 4">
    <name type="scientific">Nitrosospira multiformis</name>
    <dbReference type="NCBI Taxonomy" id="1231"/>
    <lineage>
        <taxon>Bacteria</taxon>
        <taxon>Pseudomonadati</taxon>
        <taxon>Pseudomonadota</taxon>
        <taxon>Betaproteobacteria</taxon>
        <taxon>Nitrosomonadales</taxon>
        <taxon>Nitrosomonadaceae</taxon>
        <taxon>Nitrosospira</taxon>
    </lineage>
</organism>
<evidence type="ECO:0000256" key="1">
    <source>
        <dbReference type="SAM" id="Phobius"/>
    </source>
</evidence>
<evidence type="ECO:0000313" key="5">
    <source>
        <dbReference type="Proteomes" id="UP000244152"/>
    </source>
</evidence>
<protein>
    <submittedName>
        <fullName evidence="3">Uncharacterized protein</fullName>
    </submittedName>
</protein>
<evidence type="ECO:0000313" key="4">
    <source>
        <dbReference type="Proteomes" id="UP000182649"/>
    </source>
</evidence>
<keyword evidence="1" id="KW-0472">Membrane</keyword>
<dbReference type="EMBL" id="FPBZ01000006">
    <property type="protein sequence ID" value="SFU54315.1"/>
    <property type="molecule type" value="Genomic_DNA"/>
</dbReference>
<gene>
    <name evidence="2" type="ORF">C8R21_10950</name>
    <name evidence="3" type="ORF">SAMN05216417_106169</name>
</gene>
<evidence type="ECO:0000313" key="3">
    <source>
        <dbReference type="EMBL" id="SFU54315.1"/>
    </source>
</evidence>
<dbReference type="RefSeq" id="WP_166637018.1">
    <property type="nucleotide sequence ID" value="NZ_FPBZ01000006.1"/>
</dbReference>
<accession>A0A1I7H0W2</accession>
<dbReference type="PROSITE" id="PS51257">
    <property type="entry name" value="PROKAR_LIPOPROTEIN"/>
    <property type="match status" value="1"/>
</dbReference>
<proteinExistence type="predicted"/>
<feature type="transmembrane region" description="Helical" evidence="1">
    <location>
        <begin position="6"/>
        <end position="24"/>
    </location>
</feature>
<dbReference type="AlphaFoldDB" id="A0A1I7H0W2"/>
<name>A0A1I7H0W2_9PROT</name>
<dbReference type="InterPro" id="IPR047937">
    <property type="entry name" value="Eex_IncN-like"/>
</dbReference>
<reference evidence="3 4" key="1">
    <citation type="submission" date="2016-10" db="EMBL/GenBank/DDBJ databases">
        <authorList>
            <person name="de Groot N.N."/>
        </authorList>
    </citation>
    <scope>NUCLEOTIDE SEQUENCE [LARGE SCALE GENOMIC DNA]</scope>
    <source>
        <strain evidence="3 4">Nl14</strain>
    </source>
</reference>